<dbReference type="Proteomes" id="UP000005801">
    <property type="component" value="Unassembled WGS sequence"/>
</dbReference>
<gene>
    <name evidence="2" type="ORF">PPSIR1_13075</name>
</gene>
<dbReference type="AlphaFoldDB" id="A6GAW2"/>
<sequence>MAQGCVADDGAGDGESGDGTEEVGDEGDSFDDDGGEGEESGETGSEPESSAGSCDYVSVFTQSAECREYTGSGWTGEAVVDDCAALYGVSALDAFCSTQDVLGRCVTDGGTPGEVKTVIYGFDADSCEVQAVGCETFGGGEWVPEPICDGTGNGGGGGPFPTFTQPTLECVDPLPGEAPGTSADGQVCTWQMIGGATEPGRQFEDYASCEVVYTQRPYYYAPPNTAEPAEDPRMEDPTYVAELDWVKEQVEASGCVCCHSDVAPDGPGNWTVDALGNWTDTFYDSGLAFAAGWIDSSAFGAYPAEDNNGFDRDLVGIPSTDPERMLAFFEAELAHRGRTKDEFEGQFAGGPLHTQRLYEPTACEGGEGVDADGTVKWGGGLARYVYVLEAGSENPTVPPNLDLPEGTVWRVDVPEAGDPIGSGTVSFGEVPAGTSQRFPAEGAAPAALVPGEDYYLYVSRDVIQPITRCIFTYQG</sequence>
<reference evidence="2 3" key="1">
    <citation type="submission" date="2007-06" db="EMBL/GenBank/DDBJ databases">
        <authorList>
            <person name="Shimkets L."/>
            <person name="Ferriera S."/>
            <person name="Johnson J."/>
            <person name="Kravitz S."/>
            <person name="Beeson K."/>
            <person name="Sutton G."/>
            <person name="Rogers Y.-H."/>
            <person name="Friedman R."/>
            <person name="Frazier M."/>
            <person name="Venter J.C."/>
        </authorList>
    </citation>
    <scope>NUCLEOTIDE SEQUENCE [LARGE SCALE GENOMIC DNA]</scope>
    <source>
        <strain evidence="2 3">SIR-1</strain>
    </source>
</reference>
<evidence type="ECO:0000313" key="3">
    <source>
        <dbReference type="Proteomes" id="UP000005801"/>
    </source>
</evidence>
<proteinExistence type="predicted"/>
<keyword evidence="3" id="KW-1185">Reference proteome</keyword>
<organism evidence="2 3">
    <name type="scientific">Plesiocystis pacifica SIR-1</name>
    <dbReference type="NCBI Taxonomy" id="391625"/>
    <lineage>
        <taxon>Bacteria</taxon>
        <taxon>Pseudomonadati</taxon>
        <taxon>Myxococcota</taxon>
        <taxon>Polyangia</taxon>
        <taxon>Nannocystales</taxon>
        <taxon>Nannocystaceae</taxon>
        <taxon>Plesiocystis</taxon>
    </lineage>
</organism>
<dbReference type="eggNOG" id="ENOG5030SSG">
    <property type="taxonomic scope" value="Bacteria"/>
</dbReference>
<comment type="caution">
    <text evidence="2">The sequence shown here is derived from an EMBL/GenBank/DDBJ whole genome shotgun (WGS) entry which is preliminary data.</text>
</comment>
<evidence type="ECO:0000256" key="1">
    <source>
        <dbReference type="SAM" id="MobiDB-lite"/>
    </source>
</evidence>
<accession>A6GAW2</accession>
<feature type="compositionally biased region" description="Acidic residues" evidence="1">
    <location>
        <begin position="10"/>
        <end position="41"/>
    </location>
</feature>
<evidence type="ECO:0000313" key="2">
    <source>
        <dbReference type="EMBL" id="EDM76947.1"/>
    </source>
</evidence>
<name>A6GAW2_9BACT</name>
<feature type="compositionally biased region" description="Low complexity" evidence="1">
    <location>
        <begin position="42"/>
        <end position="53"/>
    </location>
</feature>
<feature type="region of interest" description="Disordered" evidence="1">
    <location>
        <begin position="1"/>
        <end position="53"/>
    </location>
</feature>
<dbReference type="EMBL" id="ABCS01000054">
    <property type="protein sequence ID" value="EDM76947.1"/>
    <property type="molecule type" value="Genomic_DNA"/>
</dbReference>
<protein>
    <submittedName>
        <fullName evidence="2">Uncharacterized protein</fullName>
    </submittedName>
</protein>